<dbReference type="Gene3D" id="1.10.8.640">
    <property type="entry name" value="Cytochrome C biogenesis protein"/>
    <property type="match status" value="1"/>
</dbReference>
<evidence type="ECO:0000256" key="4">
    <source>
        <dbReference type="ARBA" id="ARBA00022729"/>
    </source>
</evidence>
<evidence type="ECO:0000259" key="8">
    <source>
        <dbReference type="Pfam" id="PF03918"/>
    </source>
</evidence>
<dbReference type="RefSeq" id="WP_173919098.1">
    <property type="nucleotide sequence ID" value="NZ_CADCXY010000001.1"/>
</dbReference>
<organism evidence="9 10">
    <name type="scientific">Pseudidiomarina piscicola</name>
    <dbReference type="NCBI Taxonomy" id="2614830"/>
    <lineage>
        <taxon>Bacteria</taxon>
        <taxon>Pseudomonadati</taxon>
        <taxon>Pseudomonadota</taxon>
        <taxon>Gammaproteobacteria</taxon>
        <taxon>Alteromonadales</taxon>
        <taxon>Idiomarinaceae</taxon>
        <taxon>Pseudidiomarina</taxon>
    </lineage>
</organism>
<dbReference type="Proteomes" id="UP000481517">
    <property type="component" value="Unassembled WGS sequence"/>
</dbReference>
<dbReference type="GO" id="GO:0046872">
    <property type="term" value="F:metal ion binding"/>
    <property type="evidence" value="ECO:0007669"/>
    <property type="project" value="UniProtKB-KW"/>
</dbReference>
<dbReference type="GO" id="GO:0017004">
    <property type="term" value="P:cytochrome complex assembly"/>
    <property type="evidence" value="ECO:0007669"/>
    <property type="project" value="UniProtKB-KW"/>
</dbReference>
<feature type="signal peptide" evidence="7">
    <location>
        <begin position="1"/>
        <end position="27"/>
    </location>
</feature>
<name>A0A6S6WJB8_9GAMM</name>
<dbReference type="GO" id="GO:0005886">
    <property type="term" value="C:plasma membrane"/>
    <property type="evidence" value="ECO:0007669"/>
    <property type="project" value="TreeGrafter"/>
</dbReference>
<dbReference type="InterPro" id="IPR005616">
    <property type="entry name" value="CcmH/CycL/Ccl2/NrfF_N"/>
</dbReference>
<gene>
    <name evidence="9" type="primary">ccmH_1</name>
    <name evidence="9" type="ORF">PSI9734_00017</name>
</gene>
<evidence type="ECO:0000313" key="9">
    <source>
        <dbReference type="EMBL" id="CAB0149454.1"/>
    </source>
</evidence>
<dbReference type="AlphaFoldDB" id="A0A6S6WJB8"/>
<sequence length="164" mass="18372">MRSFCTTLFLALSLLVALSPAAPAAYAEDIEVYSFDEPAKEAIFQELITELRCPKCQNQSIADSDADLARDLRDRTYLMVKSGASKQEVIDYMVARYGDFVHYQPPMTVATSILWWGPIAVLAGGALVILVRVRTQRRGEVELTDSERARLAELRKAQQKDTDQ</sequence>
<dbReference type="InterPro" id="IPR051263">
    <property type="entry name" value="C-type_cytochrome_biogenesis"/>
</dbReference>
<dbReference type="EMBL" id="CADCXY010000001">
    <property type="protein sequence ID" value="CAB0149454.1"/>
    <property type="molecule type" value="Genomic_DNA"/>
</dbReference>
<keyword evidence="4 7" id="KW-0732">Signal</keyword>
<feature type="chain" id="PRO_5029032043" description="Cytochrome c-type biogenesis protein" evidence="7">
    <location>
        <begin position="28"/>
        <end position="164"/>
    </location>
</feature>
<evidence type="ECO:0000256" key="7">
    <source>
        <dbReference type="RuleBase" id="RU364112"/>
    </source>
</evidence>
<feature type="transmembrane region" description="Helical" evidence="7">
    <location>
        <begin position="113"/>
        <end position="131"/>
    </location>
</feature>
<keyword evidence="7" id="KW-0472">Membrane</keyword>
<keyword evidence="7" id="KW-0812">Transmembrane</keyword>
<proteinExistence type="inferred from homology"/>
<keyword evidence="10" id="KW-1185">Reference proteome</keyword>
<dbReference type="Pfam" id="PF03918">
    <property type="entry name" value="CcmH"/>
    <property type="match status" value="1"/>
</dbReference>
<evidence type="ECO:0000256" key="6">
    <source>
        <dbReference type="ARBA" id="ARBA00023004"/>
    </source>
</evidence>
<dbReference type="CDD" id="cd16378">
    <property type="entry name" value="CcmH_N"/>
    <property type="match status" value="1"/>
</dbReference>
<keyword evidence="7" id="KW-1133">Transmembrane helix</keyword>
<keyword evidence="2 7" id="KW-0349">Heme</keyword>
<comment type="function">
    <text evidence="7">Possible subunit of a heme lyase.</text>
</comment>
<keyword evidence="3 7" id="KW-0479">Metal-binding</keyword>
<reference evidence="9 10" key="1">
    <citation type="submission" date="2020-02" db="EMBL/GenBank/DDBJ databases">
        <authorList>
            <person name="Rodrigo-Torres L."/>
            <person name="Arahal R. D."/>
            <person name="Lucena T."/>
        </authorList>
    </citation>
    <scope>NUCLEOTIDE SEQUENCE [LARGE SCALE GENOMIC DNA]</scope>
    <source>
        <strain evidence="9 10">CECT 9734</strain>
    </source>
</reference>
<dbReference type="FunFam" id="1.10.8.640:FF:000001">
    <property type="entry name" value="Cytochrome c-type biogenesis protein"/>
    <property type="match status" value="1"/>
</dbReference>
<protein>
    <recommendedName>
        <fullName evidence="7">Cytochrome c-type biogenesis protein</fullName>
    </recommendedName>
</protein>
<evidence type="ECO:0000256" key="1">
    <source>
        <dbReference type="ARBA" id="ARBA00010342"/>
    </source>
</evidence>
<dbReference type="PANTHER" id="PTHR47870:SF1">
    <property type="entry name" value="CYTOCHROME C-TYPE BIOGENESIS PROTEIN CCMH"/>
    <property type="match status" value="1"/>
</dbReference>
<dbReference type="InterPro" id="IPR038297">
    <property type="entry name" value="CcmH/CycL/NrfF/Ccl2_sf"/>
</dbReference>
<evidence type="ECO:0000256" key="2">
    <source>
        <dbReference type="ARBA" id="ARBA00022617"/>
    </source>
</evidence>
<accession>A0A6S6WJB8</accession>
<comment type="similarity">
    <text evidence="1 7">Belongs to the CcmH/CycL/Ccl2/NrfF family.</text>
</comment>
<keyword evidence="6 7" id="KW-0408">Iron</keyword>
<evidence type="ECO:0000313" key="10">
    <source>
        <dbReference type="Proteomes" id="UP000481517"/>
    </source>
</evidence>
<evidence type="ECO:0000256" key="5">
    <source>
        <dbReference type="ARBA" id="ARBA00022748"/>
    </source>
</evidence>
<dbReference type="PANTHER" id="PTHR47870">
    <property type="entry name" value="CYTOCHROME C-TYPE BIOGENESIS PROTEIN CCMH"/>
    <property type="match status" value="1"/>
</dbReference>
<evidence type="ECO:0000256" key="3">
    <source>
        <dbReference type="ARBA" id="ARBA00022723"/>
    </source>
</evidence>
<feature type="domain" description="CcmH/CycL/Ccl2/NrfF N-terminal" evidence="8">
    <location>
        <begin position="17"/>
        <end position="154"/>
    </location>
</feature>
<keyword evidence="5" id="KW-0201">Cytochrome c-type biogenesis</keyword>